<accession>A0A4U6D7E9</accession>
<reference evidence="1 2" key="1">
    <citation type="submission" date="2019-05" db="EMBL/GenBank/DDBJ databases">
        <title>Dyadobacter AR-3-8 sp. nov., isolated from arctic soil.</title>
        <authorList>
            <person name="Chaudhary D.K."/>
        </authorList>
    </citation>
    <scope>NUCLEOTIDE SEQUENCE [LARGE SCALE GENOMIC DNA]</scope>
    <source>
        <strain evidence="1 2">AR-3-8</strain>
    </source>
</reference>
<dbReference type="EMBL" id="SZVO01000002">
    <property type="protein sequence ID" value="TKT93312.1"/>
    <property type="molecule type" value="Genomic_DNA"/>
</dbReference>
<dbReference type="AlphaFoldDB" id="A0A4U6D7E9"/>
<evidence type="ECO:0000313" key="1">
    <source>
        <dbReference type="EMBL" id="TKT93312.1"/>
    </source>
</evidence>
<gene>
    <name evidence="1" type="ORF">FDK13_05525</name>
</gene>
<protein>
    <submittedName>
        <fullName evidence="1">Uncharacterized protein</fullName>
    </submittedName>
</protein>
<name>A0A4U6D7E9_9BACT</name>
<dbReference type="RefSeq" id="WP_137338988.1">
    <property type="nucleotide sequence ID" value="NZ_SZVO01000002.1"/>
</dbReference>
<dbReference type="Proteomes" id="UP000304900">
    <property type="component" value="Unassembled WGS sequence"/>
</dbReference>
<evidence type="ECO:0000313" key="2">
    <source>
        <dbReference type="Proteomes" id="UP000304900"/>
    </source>
</evidence>
<comment type="caution">
    <text evidence="1">The sequence shown here is derived from an EMBL/GenBank/DDBJ whole genome shotgun (WGS) entry which is preliminary data.</text>
</comment>
<organism evidence="1 2">
    <name type="scientific">Dyadobacter frigoris</name>
    <dbReference type="NCBI Taxonomy" id="2576211"/>
    <lineage>
        <taxon>Bacteria</taxon>
        <taxon>Pseudomonadati</taxon>
        <taxon>Bacteroidota</taxon>
        <taxon>Cytophagia</taxon>
        <taxon>Cytophagales</taxon>
        <taxon>Spirosomataceae</taxon>
        <taxon>Dyadobacter</taxon>
    </lineage>
</organism>
<sequence length="525" mass="60648">MMDCILHENNYIQSLGWEWEILRKIEFASMQTGIEAWGATGLFYRPFFNGRYGPAQDGFDKDVCVRTEQEVRIFWTFLKDIWPDIRWSVYSGEIENNNYHVPNNHWAVQMGRPLLFRLGAVNIHNGKVHVLMPYEALVSLNSGLIEINHQAFINDGSQEDMKNVAISAVTRTRKVLSEYPGLKCGSTVNEIAEKFQVDKVASYDVKDLFYLNAQVGKSSKKLNLFLEDTQEGLVLIERIKTNLKSGSYPSPRFEELPKALESIRKIKIKQEHYLEITNLEETVLKQSDEIVAPDQYPSWLEYCAKNEFDASFKEWFSIQLRSRNPVGGKDPYLSKFISGYLFSDEFDINTNGVHQSGWSWKKYIREKIFALNIDLLVVDKKEVRSLVRLATIFFDIDTVSGLKNQGREELTVSIWKASYPEWLSENEVFIVTELIRGQYQLMGLLGEALRKINLAQGNTILNTYDGSISNMLKVKSRLLRLEVWREQEIFNLLLASCRAHLYATNSLQFLSVFVDEIFSLIFPLD</sequence>
<keyword evidence="2" id="KW-1185">Reference proteome</keyword>
<proteinExistence type="predicted"/>